<dbReference type="AlphaFoldDB" id="A0ABD3I6A5"/>
<evidence type="ECO:0000313" key="2">
    <source>
        <dbReference type="Proteomes" id="UP001633002"/>
    </source>
</evidence>
<protein>
    <submittedName>
        <fullName evidence="1">Uncharacterized protein</fullName>
    </submittedName>
</protein>
<gene>
    <name evidence="1" type="ORF">R1sor_011971</name>
</gene>
<name>A0ABD3I6A5_9MARC</name>
<accession>A0ABD3I6A5</accession>
<keyword evidence="2" id="KW-1185">Reference proteome</keyword>
<evidence type="ECO:0000313" key="1">
    <source>
        <dbReference type="EMBL" id="KAL3697895.1"/>
    </source>
</evidence>
<reference evidence="1 2" key="1">
    <citation type="submission" date="2024-09" db="EMBL/GenBank/DDBJ databases">
        <title>Chromosome-scale assembly of Riccia sorocarpa.</title>
        <authorList>
            <person name="Paukszto L."/>
        </authorList>
    </citation>
    <scope>NUCLEOTIDE SEQUENCE [LARGE SCALE GENOMIC DNA]</scope>
    <source>
        <strain evidence="1">LP-2024</strain>
        <tissue evidence="1">Aerial parts of the thallus</tissue>
    </source>
</reference>
<dbReference type="Proteomes" id="UP001633002">
    <property type="component" value="Unassembled WGS sequence"/>
</dbReference>
<sequence>MCRVRATSLRVMRRAGVTVMLTQVTDSIIVQWRPDTELLWYVRQVNKSWRNWVAQSDEWDALEGIHIEVMQEQLAAAPILWRVDLRNLQQLLVEELQEVINFREQEHGWLRGREWWYQA</sequence>
<comment type="caution">
    <text evidence="1">The sequence shown here is derived from an EMBL/GenBank/DDBJ whole genome shotgun (WGS) entry which is preliminary data.</text>
</comment>
<proteinExistence type="predicted"/>
<dbReference type="EMBL" id="JBJQOH010000002">
    <property type="protein sequence ID" value="KAL3697895.1"/>
    <property type="molecule type" value="Genomic_DNA"/>
</dbReference>
<organism evidence="1 2">
    <name type="scientific">Riccia sorocarpa</name>
    <dbReference type="NCBI Taxonomy" id="122646"/>
    <lineage>
        <taxon>Eukaryota</taxon>
        <taxon>Viridiplantae</taxon>
        <taxon>Streptophyta</taxon>
        <taxon>Embryophyta</taxon>
        <taxon>Marchantiophyta</taxon>
        <taxon>Marchantiopsida</taxon>
        <taxon>Marchantiidae</taxon>
        <taxon>Marchantiales</taxon>
        <taxon>Ricciaceae</taxon>
        <taxon>Riccia</taxon>
    </lineage>
</organism>